<evidence type="ECO:0000313" key="3">
    <source>
        <dbReference type="Proteomes" id="UP001630127"/>
    </source>
</evidence>
<name>A0ABD3A2G4_9GENT</name>
<dbReference type="EMBL" id="JBJUIK010000006">
    <property type="protein sequence ID" value="KAL3525424.1"/>
    <property type="molecule type" value="Genomic_DNA"/>
</dbReference>
<dbReference type="Pfam" id="PF13456">
    <property type="entry name" value="RVT_3"/>
    <property type="match status" value="1"/>
</dbReference>
<dbReference type="Proteomes" id="UP001630127">
    <property type="component" value="Unassembled WGS sequence"/>
</dbReference>
<keyword evidence="3" id="KW-1185">Reference proteome</keyword>
<evidence type="ECO:0000313" key="2">
    <source>
        <dbReference type="EMBL" id="KAL3525424.1"/>
    </source>
</evidence>
<reference evidence="2 3" key="1">
    <citation type="submission" date="2024-11" db="EMBL/GenBank/DDBJ databases">
        <title>A near-complete genome assembly of Cinchona calisaya.</title>
        <authorList>
            <person name="Lian D.C."/>
            <person name="Zhao X.W."/>
            <person name="Wei L."/>
        </authorList>
    </citation>
    <scope>NUCLEOTIDE SEQUENCE [LARGE SCALE GENOMIC DNA]</scope>
    <source>
        <tissue evidence="2">Nenye</tissue>
    </source>
</reference>
<organism evidence="2 3">
    <name type="scientific">Cinchona calisaya</name>
    <dbReference type="NCBI Taxonomy" id="153742"/>
    <lineage>
        <taxon>Eukaryota</taxon>
        <taxon>Viridiplantae</taxon>
        <taxon>Streptophyta</taxon>
        <taxon>Embryophyta</taxon>
        <taxon>Tracheophyta</taxon>
        <taxon>Spermatophyta</taxon>
        <taxon>Magnoliopsida</taxon>
        <taxon>eudicotyledons</taxon>
        <taxon>Gunneridae</taxon>
        <taxon>Pentapetalae</taxon>
        <taxon>asterids</taxon>
        <taxon>lamiids</taxon>
        <taxon>Gentianales</taxon>
        <taxon>Rubiaceae</taxon>
        <taxon>Cinchonoideae</taxon>
        <taxon>Cinchoneae</taxon>
        <taxon>Cinchona</taxon>
    </lineage>
</organism>
<feature type="domain" description="RNase H type-1" evidence="1">
    <location>
        <begin position="41"/>
        <end position="138"/>
    </location>
</feature>
<accession>A0ABD3A2G4</accession>
<gene>
    <name evidence="2" type="ORF">ACH5RR_013796</name>
</gene>
<proteinExistence type="predicted"/>
<protein>
    <recommendedName>
        <fullName evidence="1">RNase H type-1 domain-containing protein</fullName>
    </recommendedName>
</protein>
<sequence>MAFQGVKGDNSKEIANRRTRKVWTAPVEDVVDISISVYRNSNMSKSGIGMVALACHRKLMSIWATKEDCRMSVEQDLAEAIKLTLIKACEQGWKKIRIFTNNPSIMSQLARKEYNHATLSILREDILWFSSLFSKCTFCVCSIENDR</sequence>
<dbReference type="InterPro" id="IPR002156">
    <property type="entry name" value="RNaseH_domain"/>
</dbReference>
<comment type="caution">
    <text evidence="2">The sequence shown here is derived from an EMBL/GenBank/DDBJ whole genome shotgun (WGS) entry which is preliminary data.</text>
</comment>
<dbReference type="AlphaFoldDB" id="A0ABD3A2G4"/>
<evidence type="ECO:0000259" key="1">
    <source>
        <dbReference type="Pfam" id="PF13456"/>
    </source>
</evidence>